<dbReference type="PANTHER" id="PTHR43540:SF1">
    <property type="entry name" value="ISOCHORISMATASE HYDROLASE"/>
    <property type="match status" value="1"/>
</dbReference>
<organism evidence="3 4">
    <name type="scientific">Streptomyces yaizuensis</name>
    <dbReference type="NCBI Taxonomy" id="2989713"/>
    <lineage>
        <taxon>Bacteria</taxon>
        <taxon>Bacillati</taxon>
        <taxon>Actinomycetota</taxon>
        <taxon>Actinomycetes</taxon>
        <taxon>Kitasatosporales</taxon>
        <taxon>Streptomycetaceae</taxon>
        <taxon>Streptomyces</taxon>
    </lineage>
</organism>
<dbReference type="InterPro" id="IPR000868">
    <property type="entry name" value="Isochorismatase-like_dom"/>
</dbReference>
<name>A0ABQ5P724_9ACTN</name>
<evidence type="ECO:0000313" key="4">
    <source>
        <dbReference type="Proteomes" id="UP001291653"/>
    </source>
</evidence>
<evidence type="ECO:0000259" key="2">
    <source>
        <dbReference type="Pfam" id="PF00857"/>
    </source>
</evidence>
<dbReference type="RefSeq" id="WP_323450342.1">
    <property type="nucleotide sequence ID" value="NZ_BSBI01000014.1"/>
</dbReference>
<dbReference type="InterPro" id="IPR050272">
    <property type="entry name" value="Isochorismatase-like_hydrls"/>
</dbReference>
<keyword evidence="4" id="KW-1185">Reference proteome</keyword>
<evidence type="ECO:0000313" key="3">
    <source>
        <dbReference type="EMBL" id="GLF98362.1"/>
    </source>
</evidence>
<protein>
    <submittedName>
        <fullName evidence="3">Isochorismatase family protein</fullName>
    </submittedName>
</protein>
<accession>A0ABQ5P724</accession>
<evidence type="ECO:0000256" key="1">
    <source>
        <dbReference type="ARBA" id="ARBA00022801"/>
    </source>
</evidence>
<comment type="caution">
    <text evidence="3">The sequence shown here is derived from an EMBL/GenBank/DDBJ whole genome shotgun (WGS) entry which is preliminary data.</text>
</comment>
<dbReference type="PANTHER" id="PTHR43540">
    <property type="entry name" value="PEROXYUREIDOACRYLATE/UREIDOACRYLATE AMIDOHYDROLASE-RELATED"/>
    <property type="match status" value="1"/>
</dbReference>
<dbReference type="Proteomes" id="UP001291653">
    <property type="component" value="Unassembled WGS sequence"/>
</dbReference>
<dbReference type="InterPro" id="IPR036380">
    <property type="entry name" value="Isochorismatase-like_sf"/>
</dbReference>
<keyword evidence="1" id="KW-0378">Hydrolase</keyword>
<reference evidence="3 4" key="1">
    <citation type="submission" date="2022-10" db="EMBL/GenBank/DDBJ databases">
        <title>Draft genome sequence of Streptomyces sp. YSPA8.</title>
        <authorList>
            <person name="Moriuchi R."/>
            <person name="Dohra H."/>
            <person name="Yamamura H."/>
            <person name="Kodani S."/>
        </authorList>
    </citation>
    <scope>NUCLEOTIDE SEQUENCE [LARGE SCALE GENOMIC DNA]</scope>
    <source>
        <strain evidence="3 4">YSPA8</strain>
    </source>
</reference>
<proteinExistence type="predicted"/>
<sequence>MVTVSERERAAREAGGGFVRAGAWISVPYRERADPAQALIVVDAQTAFLTGADAVPGAPALTARLAALVGRARAAGALVVHLRNDGEPGAADEPGTPGWELLLPVAESAGEHVVAKDGDDGFEGTGLAALLTERGVRRVVVAGVLSEMCVSATAAGAVAHGFDVVLPHDTHGTYGLDDIPASVVARVAEHALGSDPELVRSADGVSFTRHRA</sequence>
<gene>
    <name evidence="3" type="ORF">SYYSPA8_28715</name>
</gene>
<dbReference type="Gene3D" id="3.40.50.850">
    <property type="entry name" value="Isochorismatase-like"/>
    <property type="match status" value="1"/>
</dbReference>
<dbReference type="EMBL" id="BSBI01000014">
    <property type="protein sequence ID" value="GLF98362.1"/>
    <property type="molecule type" value="Genomic_DNA"/>
</dbReference>
<dbReference type="Pfam" id="PF00857">
    <property type="entry name" value="Isochorismatase"/>
    <property type="match status" value="1"/>
</dbReference>
<dbReference type="SUPFAM" id="SSF52499">
    <property type="entry name" value="Isochorismatase-like hydrolases"/>
    <property type="match status" value="1"/>
</dbReference>
<feature type="domain" description="Isochorismatase-like" evidence="2">
    <location>
        <begin position="38"/>
        <end position="178"/>
    </location>
</feature>